<feature type="coiled-coil region" evidence="1">
    <location>
        <begin position="24"/>
        <end position="51"/>
    </location>
</feature>
<proteinExistence type="predicted"/>
<keyword evidence="3" id="KW-1185">Reference proteome</keyword>
<evidence type="ECO:0000256" key="1">
    <source>
        <dbReference type="SAM" id="Coils"/>
    </source>
</evidence>
<evidence type="ECO:0000313" key="3">
    <source>
        <dbReference type="Proteomes" id="UP001431209"/>
    </source>
</evidence>
<comment type="caution">
    <text evidence="2">The sequence shown here is derived from an EMBL/GenBank/DDBJ whole genome shotgun (WGS) entry which is preliminary data.</text>
</comment>
<name>A0AAW2YIZ8_9EUKA</name>
<organism evidence="2 3">
    <name type="scientific">Acrasis kona</name>
    <dbReference type="NCBI Taxonomy" id="1008807"/>
    <lineage>
        <taxon>Eukaryota</taxon>
        <taxon>Discoba</taxon>
        <taxon>Heterolobosea</taxon>
        <taxon>Tetramitia</taxon>
        <taxon>Eutetramitia</taxon>
        <taxon>Acrasidae</taxon>
        <taxon>Acrasis</taxon>
    </lineage>
</organism>
<gene>
    <name evidence="2" type="ORF">AKO1_005472</name>
</gene>
<reference evidence="2 3" key="1">
    <citation type="submission" date="2024-03" db="EMBL/GenBank/DDBJ databases">
        <title>The Acrasis kona genome and developmental transcriptomes reveal deep origins of eukaryotic multicellular pathways.</title>
        <authorList>
            <person name="Sheikh S."/>
            <person name="Fu C.-J."/>
            <person name="Brown M.W."/>
            <person name="Baldauf S.L."/>
        </authorList>
    </citation>
    <scope>NUCLEOTIDE SEQUENCE [LARGE SCALE GENOMIC DNA]</scope>
    <source>
        <strain evidence="2 3">ATCC MYA-3509</strain>
    </source>
</reference>
<evidence type="ECO:0000313" key="2">
    <source>
        <dbReference type="EMBL" id="KAL0477275.1"/>
    </source>
</evidence>
<protein>
    <submittedName>
        <fullName evidence="2">Uncharacterized protein</fullName>
    </submittedName>
</protein>
<keyword evidence="1" id="KW-0175">Coiled coil</keyword>
<dbReference type="EMBL" id="JAOPGA020000157">
    <property type="protein sequence ID" value="KAL0477275.1"/>
    <property type="molecule type" value="Genomic_DNA"/>
</dbReference>
<accession>A0AAW2YIZ8</accession>
<dbReference type="AlphaFoldDB" id="A0AAW2YIZ8"/>
<dbReference type="Proteomes" id="UP001431209">
    <property type="component" value="Unassembled WGS sequence"/>
</dbReference>
<sequence length="164" mass="18956">MHCILTQCFWPYFLRKMSLRTKCEQELEEHVEEAQEEIDFYKESIQECIELYDSITADPNDNALKSKLIAVLAADYQQGKLLPFWGRSPQPGETYYFRKLLCDIFGIVNHCTWRTEKQKEDGNVVDVAIEKLGAECGFDVGSTLHCPSQSVLQENQTTVFILYT</sequence>